<gene>
    <name evidence="2" type="ORF">TSUD_355370</name>
</gene>
<feature type="chain" id="PRO_5016458798" evidence="1">
    <location>
        <begin position="25"/>
        <end position="75"/>
    </location>
</feature>
<feature type="signal peptide" evidence="1">
    <location>
        <begin position="1"/>
        <end position="24"/>
    </location>
</feature>
<dbReference type="AlphaFoldDB" id="A0A2Z6M1M9"/>
<protein>
    <submittedName>
        <fullName evidence="2">Uncharacterized protein</fullName>
    </submittedName>
</protein>
<proteinExistence type="predicted"/>
<organism evidence="2 3">
    <name type="scientific">Trifolium subterraneum</name>
    <name type="common">Subterranean clover</name>
    <dbReference type="NCBI Taxonomy" id="3900"/>
    <lineage>
        <taxon>Eukaryota</taxon>
        <taxon>Viridiplantae</taxon>
        <taxon>Streptophyta</taxon>
        <taxon>Embryophyta</taxon>
        <taxon>Tracheophyta</taxon>
        <taxon>Spermatophyta</taxon>
        <taxon>Magnoliopsida</taxon>
        <taxon>eudicotyledons</taxon>
        <taxon>Gunneridae</taxon>
        <taxon>Pentapetalae</taxon>
        <taxon>rosids</taxon>
        <taxon>fabids</taxon>
        <taxon>Fabales</taxon>
        <taxon>Fabaceae</taxon>
        <taxon>Papilionoideae</taxon>
        <taxon>50 kb inversion clade</taxon>
        <taxon>NPAAA clade</taxon>
        <taxon>Hologalegina</taxon>
        <taxon>IRL clade</taxon>
        <taxon>Trifolieae</taxon>
        <taxon>Trifolium</taxon>
    </lineage>
</organism>
<evidence type="ECO:0000313" key="3">
    <source>
        <dbReference type="Proteomes" id="UP000242715"/>
    </source>
</evidence>
<accession>A0A2Z6M1M9</accession>
<keyword evidence="3" id="KW-1185">Reference proteome</keyword>
<name>A0A2Z6M1M9_TRISU</name>
<dbReference type="EMBL" id="DF973296">
    <property type="protein sequence ID" value="GAU24708.1"/>
    <property type="molecule type" value="Genomic_DNA"/>
</dbReference>
<keyword evidence="1" id="KW-0732">Signal</keyword>
<dbReference type="Proteomes" id="UP000242715">
    <property type="component" value="Unassembled WGS sequence"/>
</dbReference>
<evidence type="ECO:0000313" key="2">
    <source>
        <dbReference type="EMBL" id="GAU24708.1"/>
    </source>
</evidence>
<evidence type="ECO:0000256" key="1">
    <source>
        <dbReference type="SAM" id="SignalP"/>
    </source>
</evidence>
<sequence>MMSVSLVLLLIVVVTIMNGYKVEAQDADLREECARVREQCLGDPGGFFCIMYCHNCPYRPPYDPLCPGVKAFHYD</sequence>
<reference evidence="3" key="1">
    <citation type="journal article" date="2017" name="Front. Plant Sci.">
        <title>Climate Clever Clovers: New Paradigm to Reduce the Environmental Footprint of Ruminants by Breeding Low Methanogenic Forages Utilizing Haplotype Variation.</title>
        <authorList>
            <person name="Kaur P."/>
            <person name="Appels R."/>
            <person name="Bayer P.E."/>
            <person name="Keeble-Gagnere G."/>
            <person name="Wang J."/>
            <person name="Hirakawa H."/>
            <person name="Shirasawa K."/>
            <person name="Vercoe P."/>
            <person name="Stefanova K."/>
            <person name="Durmic Z."/>
            <person name="Nichols P."/>
            <person name="Revell C."/>
            <person name="Isobe S.N."/>
            <person name="Edwards D."/>
            <person name="Erskine W."/>
        </authorList>
    </citation>
    <scope>NUCLEOTIDE SEQUENCE [LARGE SCALE GENOMIC DNA]</scope>
    <source>
        <strain evidence="3">cv. Daliak</strain>
    </source>
</reference>